<accession>A0AA37UUZ7</accession>
<evidence type="ECO:0000313" key="5">
    <source>
        <dbReference type="EMBL" id="GMA29002.1"/>
    </source>
</evidence>
<feature type="domain" description="HTH lacI-type" evidence="4">
    <location>
        <begin position="1"/>
        <end position="53"/>
    </location>
</feature>
<keyword evidence="6" id="KW-1185">Reference proteome</keyword>
<evidence type="ECO:0000259" key="4">
    <source>
        <dbReference type="PROSITE" id="PS50932"/>
    </source>
</evidence>
<evidence type="ECO:0000256" key="1">
    <source>
        <dbReference type="ARBA" id="ARBA00023015"/>
    </source>
</evidence>
<evidence type="ECO:0000256" key="2">
    <source>
        <dbReference type="ARBA" id="ARBA00023125"/>
    </source>
</evidence>
<dbReference type="InterPro" id="IPR046335">
    <property type="entry name" value="LacI/GalR-like_sensor"/>
</dbReference>
<keyword evidence="2" id="KW-0238">DNA-binding</keyword>
<dbReference type="AlphaFoldDB" id="A0AA37UUZ7"/>
<dbReference type="PANTHER" id="PTHR30146">
    <property type="entry name" value="LACI-RELATED TRANSCRIPTIONAL REPRESSOR"/>
    <property type="match status" value="1"/>
</dbReference>
<evidence type="ECO:0000256" key="3">
    <source>
        <dbReference type="ARBA" id="ARBA00023163"/>
    </source>
</evidence>
<dbReference type="Proteomes" id="UP001157160">
    <property type="component" value="Unassembled WGS sequence"/>
</dbReference>
<dbReference type="CDD" id="cd01392">
    <property type="entry name" value="HTH_LacI"/>
    <property type="match status" value="1"/>
</dbReference>
<dbReference type="GO" id="GO:0000976">
    <property type="term" value="F:transcription cis-regulatory region binding"/>
    <property type="evidence" value="ECO:0007669"/>
    <property type="project" value="TreeGrafter"/>
</dbReference>
<keyword evidence="3" id="KW-0804">Transcription</keyword>
<gene>
    <name evidence="5" type="primary">lacI_4</name>
    <name evidence="5" type="ORF">GCM10025874_22550</name>
</gene>
<dbReference type="PANTHER" id="PTHR30146:SF109">
    <property type="entry name" value="HTH-TYPE TRANSCRIPTIONAL REGULATOR GALS"/>
    <property type="match status" value="1"/>
</dbReference>
<dbReference type="EMBL" id="BSUL01000001">
    <property type="protein sequence ID" value="GMA29002.1"/>
    <property type="molecule type" value="Genomic_DNA"/>
</dbReference>
<dbReference type="PROSITE" id="PS00356">
    <property type="entry name" value="HTH_LACI_1"/>
    <property type="match status" value="1"/>
</dbReference>
<sequence>MADVALHAGVSLGTVSNVLNNPSAVKPAKRERVLASIRELGFVRNQQARSLASGRADTIGFVVVDLANSFFVDIARGAEEYTAQHGYKILLANSDVDSARQSTYLELFEEFRVAGMMLAPLDGPLESVEVVRGRGTPVVQVNWPGSDGETCGVEVDEVHGGRLAAEHLIARGARRLLFAGGPFDLHAVAQRLEGARAAVRAHAGVELEVVETTRITVAAGDQLGEQLGGRAATQRPDGLIAASDALATGAIQRLRSHGVRVPEDMLVIGYDNNHLTADSIVPISTISQPGREMGQRAAALLLEEIAGDPEHVHRSVLLRPALIQRQSTAVPEP</sequence>
<dbReference type="InterPro" id="IPR000843">
    <property type="entry name" value="HTH_LacI"/>
</dbReference>
<dbReference type="SMART" id="SM00354">
    <property type="entry name" value="HTH_LACI"/>
    <property type="match status" value="1"/>
</dbReference>
<dbReference type="Gene3D" id="3.40.50.2300">
    <property type="match status" value="2"/>
</dbReference>
<comment type="caution">
    <text evidence="5">The sequence shown here is derived from an EMBL/GenBank/DDBJ whole genome shotgun (WGS) entry which is preliminary data.</text>
</comment>
<reference evidence="5 6" key="1">
    <citation type="journal article" date="2014" name="Int. J. Syst. Evol. Microbiol.">
        <title>Complete genome sequence of Corynebacterium casei LMG S-19264T (=DSM 44701T), isolated from a smear-ripened cheese.</title>
        <authorList>
            <consortium name="US DOE Joint Genome Institute (JGI-PGF)"/>
            <person name="Walter F."/>
            <person name="Albersmeier A."/>
            <person name="Kalinowski J."/>
            <person name="Ruckert C."/>
        </authorList>
    </citation>
    <scope>NUCLEOTIDE SEQUENCE [LARGE SCALE GENOMIC DNA]</scope>
    <source>
        <strain evidence="5 6">NBRC 112289</strain>
    </source>
</reference>
<protein>
    <submittedName>
        <fullName evidence="5">LacI family transcriptional regulator</fullName>
    </submittedName>
</protein>
<dbReference type="Gene3D" id="1.10.260.40">
    <property type="entry name" value="lambda repressor-like DNA-binding domains"/>
    <property type="match status" value="1"/>
</dbReference>
<dbReference type="SUPFAM" id="SSF53822">
    <property type="entry name" value="Periplasmic binding protein-like I"/>
    <property type="match status" value="1"/>
</dbReference>
<dbReference type="Pfam" id="PF13377">
    <property type="entry name" value="Peripla_BP_3"/>
    <property type="match status" value="1"/>
</dbReference>
<dbReference type="InterPro" id="IPR028082">
    <property type="entry name" value="Peripla_BP_I"/>
</dbReference>
<dbReference type="PROSITE" id="PS50932">
    <property type="entry name" value="HTH_LACI_2"/>
    <property type="match status" value="1"/>
</dbReference>
<proteinExistence type="predicted"/>
<dbReference type="InterPro" id="IPR010982">
    <property type="entry name" value="Lambda_DNA-bd_dom_sf"/>
</dbReference>
<name>A0AA37UUZ7_9MICO</name>
<keyword evidence="1" id="KW-0805">Transcription regulation</keyword>
<dbReference type="GO" id="GO:0003700">
    <property type="term" value="F:DNA-binding transcription factor activity"/>
    <property type="evidence" value="ECO:0007669"/>
    <property type="project" value="TreeGrafter"/>
</dbReference>
<dbReference type="SUPFAM" id="SSF47413">
    <property type="entry name" value="lambda repressor-like DNA-binding domains"/>
    <property type="match status" value="1"/>
</dbReference>
<evidence type="ECO:0000313" key="6">
    <source>
        <dbReference type="Proteomes" id="UP001157160"/>
    </source>
</evidence>
<organism evidence="5 6">
    <name type="scientific">Arenivirga flava</name>
    <dbReference type="NCBI Taxonomy" id="1930060"/>
    <lineage>
        <taxon>Bacteria</taxon>
        <taxon>Bacillati</taxon>
        <taxon>Actinomycetota</taxon>
        <taxon>Actinomycetes</taxon>
        <taxon>Micrococcales</taxon>
        <taxon>Microbacteriaceae</taxon>
        <taxon>Arenivirga</taxon>
    </lineage>
</organism>
<dbReference type="Pfam" id="PF00356">
    <property type="entry name" value="LacI"/>
    <property type="match status" value="1"/>
</dbReference>